<evidence type="ECO:0000259" key="3">
    <source>
        <dbReference type="Pfam" id="PF00501"/>
    </source>
</evidence>
<accession>A0A4U0ZNR5</accession>
<dbReference type="Proteomes" id="UP000305471">
    <property type="component" value="Unassembled WGS sequence"/>
</dbReference>
<comment type="similarity">
    <text evidence="1">Belongs to the ATP-dependent AMP-binding enzyme family.</text>
</comment>
<dbReference type="InterPro" id="IPR045851">
    <property type="entry name" value="AMP-bd_C_sf"/>
</dbReference>
<dbReference type="RefSeq" id="WP_136781575.1">
    <property type="nucleotide sequence ID" value="NZ_SWCO01000003.1"/>
</dbReference>
<sequence>MLSIDDKVISAQDISSKFKVFSNTSYLKAQKGSVAVCIESVTDWLSLCFYAKEAGLTVMPIHASTPEALAKKYADRAGCYALIYQTLDNVTLFPENEAPDTAPGLIQMSSGTTGEPKSIKRSWRSINQEVSAYVSHFSAPNSMTPVIACPVTHSYGLICGIFVGLARGKHPRVFTSINPKHLLKALLKLEQPLLYSSPLMIDTICMLWPSNSKLHAVMTSGTLMSGPVFERTKSKIKHFYQQYGCSEAGCVAISKTFDRANVIGEVLPHVTVKAGDNSKAPSEMVIKVKQPLDGQVSEIHTSDLGYFETIDGRRQLCFVARQDDTIIVSGLNVYPKDVEDIVLTHPHIKDAVLFKVKDHSTGYRAFLQFCAPHRFSDEDKAALRRWCYQHLATYQVPFDFVQVDAITRLPNGKVNRKAIAESYQLEAETQAVTA</sequence>
<keyword evidence="2 5" id="KW-0436">Ligase</keyword>
<dbReference type="GO" id="GO:0006631">
    <property type="term" value="P:fatty acid metabolic process"/>
    <property type="evidence" value="ECO:0007669"/>
    <property type="project" value="TreeGrafter"/>
</dbReference>
<dbReference type="Gene3D" id="3.40.50.12780">
    <property type="entry name" value="N-terminal domain of ligase-like"/>
    <property type="match status" value="1"/>
</dbReference>
<dbReference type="GO" id="GO:0031956">
    <property type="term" value="F:medium-chain fatty acid-CoA ligase activity"/>
    <property type="evidence" value="ECO:0007669"/>
    <property type="project" value="TreeGrafter"/>
</dbReference>
<dbReference type="Pfam" id="PF13193">
    <property type="entry name" value="AMP-binding_C"/>
    <property type="match status" value="1"/>
</dbReference>
<dbReference type="Pfam" id="PF00501">
    <property type="entry name" value="AMP-binding"/>
    <property type="match status" value="1"/>
</dbReference>
<organism evidence="5 6">
    <name type="scientific">Alteromonas portus</name>
    <dbReference type="NCBI Taxonomy" id="2565549"/>
    <lineage>
        <taxon>Bacteria</taxon>
        <taxon>Pseudomonadati</taxon>
        <taxon>Pseudomonadota</taxon>
        <taxon>Gammaproteobacteria</taxon>
        <taxon>Alteromonadales</taxon>
        <taxon>Alteromonadaceae</taxon>
        <taxon>Alteromonas/Salinimonas group</taxon>
        <taxon>Alteromonas</taxon>
    </lineage>
</organism>
<dbReference type="InterPro" id="IPR020845">
    <property type="entry name" value="AMP-binding_CS"/>
</dbReference>
<dbReference type="PROSITE" id="PS00455">
    <property type="entry name" value="AMP_BINDING"/>
    <property type="match status" value="1"/>
</dbReference>
<evidence type="ECO:0000256" key="2">
    <source>
        <dbReference type="ARBA" id="ARBA00022598"/>
    </source>
</evidence>
<name>A0A4U0ZNR5_9ALTE</name>
<proteinExistence type="inferred from homology"/>
<gene>
    <name evidence="5" type="ORF">E5672_07175</name>
</gene>
<evidence type="ECO:0000259" key="4">
    <source>
        <dbReference type="Pfam" id="PF13193"/>
    </source>
</evidence>
<dbReference type="InterPro" id="IPR025110">
    <property type="entry name" value="AMP-bd_C"/>
</dbReference>
<dbReference type="PANTHER" id="PTHR43201:SF5">
    <property type="entry name" value="MEDIUM-CHAIN ACYL-COA LIGASE ACSF2, MITOCHONDRIAL"/>
    <property type="match status" value="1"/>
</dbReference>
<dbReference type="OrthoDB" id="9803968at2"/>
<reference evidence="5 6" key="1">
    <citation type="submission" date="2019-04" db="EMBL/GenBank/DDBJ databases">
        <title>Alteromonas portus sp. nov., an alginate lyase-excreting marine bacterium.</title>
        <authorList>
            <person name="Huang H."/>
            <person name="Mo K."/>
            <person name="Bao S."/>
        </authorList>
    </citation>
    <scope>NUCLEOTIDE SEQUENCE [LARGE SCALE GENOMIC DNA]</scope>
    <source>
        <strain evidence="5 6">HB161718</strain>
    </source>
</reference>
<evidence type="ECO:0000313" key="6">
    <source>
        <dbReference type="Proteomes" id="UP000305471"/>
    </source>
</evidence>
<dbReference type="InterPro" id="IPR042099">
    <property type="entry name" value="ANL_N_sf"/>
</dbReference>
<dbReference type="InterPro" id="IPR000873">
    <property type="entry name" value="AMP-dep_synth/lig_dom"/>
</dbReference>
<dbReference type="AlphaFoldDB" id="A0A4U0ZNR5"/>
<dbReference type="PANTHER" id="PTHR43201">
    <property type="entry name" value="ACYL-COA SYNTHETASE"/>
    <property type="match status" value="1"/>
</dbReference>
<feature type="domain" description="AMP-dependent synthetase/ligase" evidence="3">
    <location>
        <begin position="99"/>
        <end position="278"/>
    </location>
</feature>
<evidence type="ECO:0000256" key="1">
    <source>
        <dbReference type="ARBA" id="ARBA00006432"/>
    </source>
</evidence>
<evidence type="ECO:0000313" key="5">
    <source>
        <dbReference type="EMBL" id="TKB03860.1"/>
    </source>
</evidence>
<dbReference type="Gene3D" id="3.30.300.30">
    <property type="match status" value="1"/>
</dbReference>
<dbReference type="EMBL" id="SWCO01000003">
    <property type="protein sequence ID" value="TKB03860.1"/>
    <property type="molecule type" value="Genomic_DNA"/>
</dbReference>
<comment type="caution">
    <text evidence="5">The sequence shown here is derived from an EMBL/GenBank/DDBJ whole genome shotgun (WGS) entry which is preliminary data.</text>
</comment>
<keyword evidence="6" id="KW-1185">Reference proteome</keyword>
<dbReference type="SUPFAM" id="SSF56801">
    <property type="entry name" value="Acetyl-CoA synthetase-like"/>
    <property type="match status" value="1"/>
</dbReference>
<protein>
    <submittedName>
        <fullName evidence="5">O-succinylbenzoate--CoA ligase</fullName>
    </submittedName>
</protein>
<feature type="domain" description="AMP-binding enzyme C-terminal" evidence="4">
    <location>
        <begin position="338"/>
        <end position="413"/>
    </location>
</feature>